<sequence>MSGNTPPTIYPPGAMSMPRPTMTPPGAPLNAPPGAPPQSTLAYGASLNNLLQALIPQGPPVIRRPMFAAASRQAPLPAGYPAPVFVDPMLAHIKHMTDTFHAAATNDPNFYKIYCDVRNAESPYSAFPTLAFFLRLHLQVSWIDLLERHNRQNEVEGDTTRLISERKELIGWLVKRDQTLKPRAGRYLAGQLARFATLDFDPSQVTPLIALLDHLYVHENRLFFGPNNIRAPARNEYRIQVVTYLDYEGGEAKIVEDVNISQRISVFELHDMLSTLTRNIQAAQFDYNYGFQSGGYHGHWVYWANETGDPYGWARALECEAQLEEMKDFLDEGLKIIIKHTKQIEVEENLQVADALGLGLDRPFEWCIPLPPGYTSVIMGEYPNSKVFSLLSGGSAEGGPAPAVEHTRGERSVLAHQHQVWLRKQKQKNQKARAFEIRSKKA</sequence>
<evidence type="ECO:0000256" key="1">
    <source>
        <dbReference type="SAM" id="MobiDB-lite"/>
    </source>
</evidence>
<name>A0A074X704_9PEZI</name>
<evidence type="ECO:0000313" key="2">
    <source>
        <dbReference type="EMBL" id="KEQ77822.1"/>
    </source>
</evidence>
<evidence type="ECO:0000313" key="3">
    <source>
        <dbReference type="Proteomes" id="UP000027730"/>
    </source>
</evidence>
<proteinExistence type="predicted"/>
<dbReference type="Proteomes" id="UP000027730">
    <property type="component" value="Unassembled WGS sequence"/>
</dbReference>
<dbReference type="HOGENOM" id="CLU_031123_0_0_1"/>
<gene>
    <name evidence="2" type="ORF">M436DRAFT_77688</name>
</gene>
<accession>A0A074X704</accession>
<organism evidence="2 3">
    <name type="scientific">Aureobasidium namibiae CBS 147.97</name>
    <dbReference type="NCBI Taxonomy" id="1043004"/>
    <lineage>
        <taxon>Eukaryota</taxon>
        <taxon>Fungi</taxon>
        <taxon>Dikarya</taxon>
        <taxon>Ascomycota</taxon>
        <taxon>Pezizomycotina</taxon>
        <taxon>Dothideomycetes</taxon>
        <taxon>Dothideomycetidae</taxon>
        <taxon>Dothideales</taxon>
        <taxon>Saccotheciaceae</taxon>
        <taxon>Aureobasidium</taxon>
    </lineage>
</organism>
<protein>
    <submittedName>
        <fullName evidence="2">Uncharacterized protein</fullName>
    </submittedName>
</protein>
<dbReference type="GeneID" id="25416078"/>
<dbReference type="AlphaFoldDB" id="A0A074X704"/>
<feature type="compositionally biased region" description="Pro residues" evidence="1">
    <location>
        <begin position="21"/>
        <end position="36"/>
    </location>
</feature>
<feature type="region of interest" description="Disordered" evidence="1">
    <location>
        <begin position="1"/>
        <end position="38"/>
    </location>
</feature>
<reference evidence="2 3" key="1">
    <citation type="journal article" date="2014" name="BMC Genomics">
        <title>Genome sequencing of four Aureobasidium pullulans varieties: biotechnological potential, stress tolerance, and description of new species.</title>
        <authorList>
            <person name="Gostin Ar C."/>
            <person name="Ohm R.A."/>
            <person name="Kogej T."/>
            <person name="Sonjak S."/>
            <person name="Turk M."/>
            <person name="Zajc J."/>
            <person name="Zalar P."/>
            <person name="Grube M."/>
            <person name="Sun H."/>
            <person name="Han J."/>
            <person name="Sharma A."/>
            <person name="Chiniquy J."/>
            <person name="Ngan C.Y."/>
            <person name="Lipzen A."/>
            <person name="Barry K."/>
            <person name="Grigoriev I.V."/>
            <person name="Gunde-Cimerman N."/>
        </authorList>
    </citation>
    <scope>NUCLEOTIDE SEQUENCE [LARGE SCALE GENOMIC DNA]</scope>
    <source>
        <strain evidence="2 3">CBS 147.97</strain>
    </source>
</reference>
<keyword evidence="3" id="KW-1185">Reference proteome</keyword>
<dbReference type="RefSeq" id="XP_013432404.1">
    <property type="nucleotide sequence ID" value="XM_013576950.1"/>
</dbReference>
<dbReference type="OrthoDB" id="3917370at2759"/>
<dbReference type="EMBL" id="KL584702">
    <property type="protein sequence ID" value="KEQ77822.1"/>
    <property type="molecule type" value="Genomic_DNA"/>
</dbReference>